<accession>A0A4V2PUE3</accession>
<gene>
    <name evidence="2" type="ORF">C7378_3398</name>
</gene>
<dbReference type="Pfam" id="PF00480">
    <property type="entry name" value="ROK"/>
    <property type="match status" value="1"/>
</dbReference>
<dbReference type="PANTHER" id="PTHR18964:SF149">
    <property type="entry name" value="BIFUNCTIONAL UDP-N-ACETYLGLUCOSAMINE 2-EPIMERASE_N-ACETYLMANNOSAMINE KINASE"/>
    <property type="match status" value="1"/>
</dbReference>
<proteinExistence type="inferred from homology"/>
<dbReference type="GO" id="GO:0016301">
    <property type="term" value="F:kinase activity"/>
    <property type="evidence" value="ECO:0007669"/>
    <property type="project" value="UniProtKB-KW"/>
</dbReference>
<comment type="similarity">
    <text evidence="1">Belongs to the ROK (NagC/XylR) family.</text>
</comment>
<organism evidence="2 3">
    <name type="scientific">Acidipila rosea</name>
    <dbReference type="NCBI Taxonomy" id="768535"/>
    <lineage>
        <taxon>Bacteria</taxon>
        <taxon>Pseudomonadati</taxon>
        <taxon>Acidobacteriota</taxon>
        <taxon>Terriglobia</taxon>
        <taxon>Terriglobales</taxon>
        <taxon>Acidobacteriaceae</taxon>
        <taxon>Acidipila</taxon>
    </lineage>
</organism>
<evidence type="ECO:0000256" key="1">
    <source>
        <dbReference type="ARBA" id="ARBA00006479"/>
    </source>
</evidence>
<keyword evidence="2" id="KW-0418">Kinase</keyword>
<dbReference type="InterPro" id="IPR043129">
    <property type="entry name" value="ATPase_NBD"/>
</dbReference>
<comment type="caution">
    <text evidence="2">The sequence shown here is derived from an EMBL/GenBank/DDBJ whole genome shotgun (WGS) entry which is preliminary data.</text>
</comment>
<protein>
    <submittedName>
        <fullName evidence="2">Polyphosphate glucokinase</fullName>
    </submittedName>
</protein>
<evidence type="ECO:0000313" key="2">
    <source>
        <dbReference type="EMBL" id="TCK70241.1"/>
    </source>
</evidence>
<dbReference type="Proteomes" id="UP000295210">
    <property type="component" value="Unassembled WGS sequence"/>
</dbReference>
<dbReference type="RefSeq" id="WP_243648324.1">
    <property type="nucleotide sequence ID" value="NZ_SMGK01000007.1"/>
</dbReference>
<dbReference type="InterPro" id="IPR000600">
    <property type="entry name" value="ROK"/>
</dbReference>
<sequence length="238" mass="26163">MKKSKTRGPVTLAIDIGGSGLKMMALGPDGKPISERLRIETPEHPTPGRILQRLTRLSKQMPHFDRVSVGFPGVIKQGVVHTAANLNPKWIEYPLEKELERRWKKPVRVANDAAVQGFGAIKKHGVELVLTLGTGLGSALFTNGRLCPGLELGHHPWQKGKTYEQFLGRAGLKKHGKKRWNHLLEKAIAQTLATFNWDHLYVGGGNSKEISFNLPPNVTIVPNQDGLLGGDALWSDQG</sequence>
<evidence type="ECO:0000313" key="3">
    <source>
        <dbReference type="Proteomes" id="UP000295210"/>
    </source>
</evidence>
<reference evidence="2 3" key="1">
    <citation type="submission" date="2019-03" db="EMBL/GenBank/DDBJ databases">
        <title>Genomic Encyclopedia of Type Strains, Phase IV (KMG-IV): sequencing the most valuable type-strain genomes for metagenomic binning, comparative biology and taxonomic classification.</title>
        <authorList>
            <person name="Goeker M."/>
        </authorList>
    </citation>
    <scope>NUCLEOTIDE SEQUENCE [LARGE SCALE GENOMIC DNA]</scope>
    <source>
        <strain evidence="2 3">DSM 103428</strain>
    </source>
</reference>
<keyword evidence="2" id="KW-0808">Transferase</keyword>
<dbReference type="AlphaFoldDB" id="A0A4V2PUE3"/>
<dbReference type="SUPFAM" id="SSF53067">
    <property type="entry name" value="Actin-like ATPase domain"/>
    <property type="match status" value="1"/>
</dbReference>
<dbReference type="Gene3D" id="3.30.420.40">
    <property type="match status" value="2"/>
</dbReference>
<name>A0A4V2PUE3_9BACT</name>
<dbReference type="EMBL" id="SMGK01000007">
    <property type="protein sequence ID" value="TCK70241.1"/>
    <property type="molecule type" value="Genomic_DNA"/>
</dbReference>
<keyword evidence="3" id="KW-1185">Reference proteome</keyword>
<dbReference type="PANTHER" id="PTHR18964">
    <property type="entry name" value="ROK (REPRESSOR, ORF, KINASE) FAMILY"/>
    <property type="match status" value="1"/>
</dbReference>